<keyword evidence="5 7" id="KW-1133">Transmembrane helix</keyword>
<dbReference type="KEGG" id="piv:NCTC13079_01221"/>
<dbReference type="EMBL" id="LR134523">
    <property type="protein sequence ID" value="VEJ36028.1"/>
    <property type="molecule type" value="Genomic_DNA"/>
</dbReference>
<comment type="similarity">
    <text evidence="2">Belongs to the EamA transporter family.</text>
</comment>
<proteinExistence type="inferred from homology"/>
<evidence type="ECO:0000313" key="9">
    <source>
        <dbReference type="EMBL" id="VEJ36028.1"/>
    </source>
</evidence>
<feature type="domain" description="EamA" evidence="8">
    <location>
        <begin position="3"/>
        <end position="142"/>
    </location>
</feature>
<dbReference type="InterPro" id="IPR037185">
    <property type="entry name" value="EmrE-like"/>
</dbReference>
<feature type="domain" description="EamA" evidence="8">
    <location>
        <begin position="156"/>
        <end position="288"/>
    </location>
</feature>
<dbReference type="GO" id="GO:0005886">
    <property type="term" value="C:plasma membrane"/>
    <property type="evidence" value="ECO:0007669"/>
    <property type="project" value="UniProtKB-SubCell"/>
</dbReference>
<reference evidence="9 10" key="1">
    <citation type="submission" date="2018-12" db="EMBL/GenBank/DDBJ databases">
        <authorList>
            <consortium name="Pathogen Informatics"/>
        </authorList>
    </citation>
    <scope>NUCLEOTIDE SEQUENCE [LARGE SCALE GENOMIC DNA]</scope>
    <source>
        <strain evidence="9 10">NCTC13079</strain>
    </source>
</reference>
<dbReference type="PANTHER" id="PTHR32322:SF18">
    <property type="entry name" value="S-ADENOSYLMETHIONINE_S-ADENOSYLHOMOCYSTEINE TRANSPORTER"/>
    <property type="match status" value="1"/>
</dbReference>
<evidence type="ECO:0000313" key="10">
    <source>
        <dbReference type="Proteomes" id="UP000269544"/>
    </source>
</evidence>
<feature type="transmembrane region" description="Helical" evidence="7">
    <location>
        <begin position="97"/>
        <end position="117"/>
    </location>
</feature>
<keyword evidence="4 7" id="KW-0812">Transmembrane</keyword>
<evidence type="ECO:0000256" key="4">
    <source>
        <dbReference type="ARBA" id="ARBA00022692"/>
    </source>
</evidence>
<dbReference type="OrthoDB" id="9810818at2"/>
<protein>
    <submittedName>
        <fullName evidence="9">Uncharacterized inner membrane transporter yicL</fullName>
    </submittedName>
</protein>
<feature type="transmembrane region" description="Helical" evidence="7">
    <location>
        <begin position="274"/>
        <end position="290"/>
    </location>
</feature>
<dbReference type="Pfam" id="PF00892">
    <property type="entry name" value="EamA"/>
    <property type="match status" value="2"/>
</dbReference>
<feature type="transmembrane region" description="Helical" evidence="7">
    <location>
        <begin position="247"/>
        <end position="268"/>
    </location>
</feature>
<dbReference type="InterPro" id="IPR050638">
    <property type="entry name" value="AA-Vitamin_Transporters"/>
</dbReference>
<comment type="subcellular location">
    <subcellularLocation>
        <location evidence="1">Cell membrane</location>
        <topology evidence="1">Multi-pass membrane protein</topology>
    </subcellularLocation>
</comment>
<feature type="transmembrane region" description="Helical" evidence="7">
    <location>
        <begin position="156"/>
        <end position="174"/>
    </location>
</feature>
<evidence type="ECO:0000256" key="5">
    <source>
        <dbReference type="ARBA" id="ARBA00022989"/>
    </source>
</evidence>
<evidence type="ECO:0000256" key="3">
    <source>
        <dbReference type="ARBA" id="ARBA00022475"/>
    </source>
</evidence>
<feature type="transmembrane region" description="Helical" evidence="7">
    <location>
        <begin position="35"/>
        <end position="53"/>
    </location>
</feature>
<dbReference type="PANTHER" id="PTHR32322">
    <property type="entry name" value="INNER MEMBRANE TRANSPORTER"/>
    <property type="match status" value="1"/>
</dbReference>
<evidence type="ECO:0000256" key="2">
    <source>
        <dbReference type="ARBA" id="ARBA00007362"/>
    </source>
</evidence>
<dbReference type="AlphaFoldDB" id="A0A448V2N1"/>
<dbReference type="RefSeq" id="WP_126465792.1">
    <property type="nucleotide sequence ID" value="NZ_LR134523.1"/>
</dbReference>
<accession>A0A448V2N1</accession>
<dbReference type="SUPFAM" id="SSF103481">
    <property type="entry name" value="Multidrug resistance efflux transporter EmrE"/>
    <property type="match status" value="2"/>
</dbReference>
<name>A0A448V2N1_9FIRM</name>
<gene>
    <name evidence="9" type="primary">yicL</name>
    <name evidence="9" type="ORF">NCTC13079_01221</name>
</gene>
<keyword evidence="3" id="KW-1003">Cell membrane</keyword>
<dbReference type="InterPro" id="IPR000620">
    <property type="entry name" value="EamA_dom"/>
</dbReference>
<dbReference type="Proteomes" id="UP000269544">
    <property type="component" value="Chromosome"/>
</dbReference>
<evidence type="ECO:0000259" key="8">
    <source>
        <dbReference type="Pfam" id="PF00892"/>
    </source>
</evidence>
<feature type="transmembrane region" description="Helical" evidence="7">
    <location>
        <begin position="186"/>
        <end position="203"/>
    </location>
</feature>
<sequence>MLKGLFYISLCTLLWALNGNVGGYIFEYKNFTPEVLVVIRLTAVGVVLFLTDLFRSGRYAFRVVRKRENWPPFVLYALGGILCMQFGYFSAISHSNAPSATLMQYAGLFIIIAYASITTRTAPRPIVYFSLLLCSAGLFFMVTGGDPYSLAISRQALLWGTVSAVGFANFNLAPTGLSKTYHSMEILGPSMLLAGGFLFLATRPDFSAVIWDKESIAAVLFCIFGGTLVPFWSFMEGARLTGPTRSGIFSLSEPIFSTLVAVFIYHLAFTATDLLGMALILVSVFLLNLPDKRKKKEL</sequence>
<evidence type="ECO:0000256" key="6">
    <source>
        <dbReference type="ARBA" id="ARBA00023136"/>
    </source>
</evidence>
<feature type="transmembrane region" description="Helical" evidence="7">
    <location>
        <begin position="73"/>
        <end position="91"/>
    </location>
</feature>
<keyword evidence="6 7" id="KW-0472">Membrane</keyword>
<keyword evidence="10" id="KW-1185">Reference proteome</keyword>
<feature type="transmembrane region" description="Helical" evidence="7">
    <location>
        <begin position="126"/>
        <end position="144"/>
    </location>
</feature>
<organism evidence="9 10">
    <name type="scientific">Aedoeadaptatus ivorii</name>
    <dbReference type="NCBI Taxonomy" id="54006"/>
    <lineage>
        <taxon>Bacteria</taxon>
        <taxon>Bacillati</taxon>
        <taxon>Bacillota</taxon>
        <taxon>Tissierellia</taxon>
        <taxon>Tissierellales</taxon>
        <taxon>Peptoniphilaceae</taxon>
        <taxon>Aedoeadaptatus</taxon>
    </lineage>
</organism>
<feature type="transmembrane region" description="Helical" evidence="7">
    <location>
        <begin position="215"/>
        <end position="235"/>
    </location>
</feature>
<evidence type="ECO:0000256" key="1">
    <source>
        <dbReference type="ARBA" id="ARBA00004651"/>
    </source>
</evidence>
<evidence type="ECO:0000256" key="7">
    <source>
        <dbReference type="SAM" id="Phobius"/>
    </source>
</evidence>